<dbReference type="PANTHER" id="PTHR33164">
    <property type="entry name" value="TRANSCRIPTIONAL REGULATOR, MARR FAMILY"/>
    <property type="match status" value="1"/>
</dbReference>
<feature type="domain" description="HTH marR-type" evidence="5">
    <location>
        <begin position="8"/>
        <end position="158"/>
    </location>
</feature>
<evidence type="ECO:0000256" key="4">
    <source>
        <dbReference type="SAM" id="MobiDB-lite"/>
    </source>
</evidence>
<keyword evidence="7" id="KW-1185">Reference proteome</keyword>
<gene>
    <name evidence="6" type="ORF">JL107_10350</name>
</gene>
<proteinExistence type="predicted"/>
<dbReference type="InterPro" id="IPR036388">
    <property type="entry name" value="WH-like_DNA-bd_sf"/>
</dbReference>
<keyword evidence="2" id="KW-0238">DNA-binding</keyword>
<dbReference type="Proteomes" id="UP000663801">
    <property type="component" value="Unassembled WGS sequence"/>
</dbReference>
<organism evidence="6 7">
    <name type="scientific">Nakamurella flavida</name>
    <dbReference type="NCBI Taxonomy" id="363630"/>
    <lineage>
        <taxon>Bacteria</taxon>
        <taxon>Bacillati</taxon>
        <taxon>Actinomycetota</taxon>
        <taxon>Actinomycetes</taxon>
        <taxon>Nakamurellales</taxon>
        <taxon>Nakamurellaceae</taxon>
        <taxon>Nakamurella</taxon>
    </lineage>
</organism>
<dbReference type="InterPro" id="IPR039422">
    <property type="entry name" value="MarR/SlyA-like"/>
</dbReference>
<dbReference type="RefSeq" id="WP_205256942.1">
    <property type="nucleotide sequence ID" value="NZ_BAAAPV010000004.1"/>
</dbReference>
<dbReference type="GO" id="GO:0003700">
    <property type="term" value="F:DNA-binding transcription factor activity"/>
    <property type="evidence" value="ECO:0007669"/>
    <property type="project" value="InterPro"/>
</dbReference>
<dbReference type="InterPro" id="IPR023187">
    <property type="entry name" value="Tscrpt_reg_MarR-type_CS"/>
</dbReference>
<keyword evidence="3" id="KW-0804">Transcription</keyword>
<dbReference type="Gene3D" id="1.10.10.10">
    <property type="entry name" value="Winged helix-like DNA-binding domain superfamily/Winged helix DNA-binding domain"/>
    <property type="match status" value="1"/>
</dbReference>
<dbReference type="EMBL" id="JAERWL010000008">
    <property type="protein sequence ID" value="MBM9476847.1"/>
    <property type="molecule type" value="Genomic_DNA"/>
</dbReference>
<evidence type="ECO:0000313" key="6">
    <source>
        <dbReference type="EMBL" id="MBM9476847.1"/>
    </source>
</evidence>
<keyword evidence="1" id="KW-0805">Transcription regulation</keyword>
<reference evidence="6" key="1">
    <citation type="submission" date="2021-01" db="EMBL/GenBank/DDBJ databases">
        <title>KCTC 19127 draft genome.</title>
        <authorList>
            <person name="An D."/>
        </authorList>
    </citation>
    <scope>NUCLEOTIDE SEQUENCE</scope>
    <source>
        <strain evidence="6">KCTC 19127</strain>
    </source>
</reference>
<evidence type="ECO:0000256" key="1">
    <source>
        <dbReference type="ARBA" id="ARBA00023015"/>
    </source>
</evidence>
<dbReference type="PROSITE" id="PS01117">
    <property type="entry name" value="HTH_MARR_1"/>
    <property type="match status" value="1"/>
</dbReference>
<name>A0A938YNY9_9ACTN</name>
<evidence type="ECO:0000256" key="2">
    <source>
        <dbReference type="ARBA" id="ARBA00023125"/>
    </source>
</evidence>
<dbReference type="PROSITE" id="PS50995">
    <property type="entry name" value="HTH_MARR_2"/>
    <property type="match status" value="1"/>
</dbReference>
<dbReference type="InterPro" id="IPR036390">
    <property type="entry name" value="WH_DNA-bd_sf"/>
</dbReference>
<accession>A0A938YNY9</accession>
<protein>
    <submittedName>
        <fullName evidence="6">Winged helix-turn-helix transcriptional regulator</fullName>
    </submittedName>
</protein>
<feature type="region of interest" description="Disordered" evidence="4">
    <location>
        <begin position="159"/>
        <end position="194"/>
    </location>
</feature>
<evidence type="ECO:0000259" key="5">
    <source>
        <dbReference type="PROSITE" id="PS50995"/>
    </source>
</evidence>
<dbReference type="Pfam" id="PF01047">
    <property type="entry name" value="MarR"/>
    <property type="match status" value="1"/>
</dbReference>
<evidence type="ECO:0000313" key="7">
    <source>
        <dbReference type="Proteomes" id="UP000663801"/>
    </source>
</evidence>
<dbReference type="GO" id="GO:0003677">
    <property type="term" value="F:DNA binding"/>
    <property type="evidence" value="ECO:0007669"/>
    <property type="project" value="UniProtKB-KW"/>
</dbReference>
<sequence length="194" mass="20370">MTVSTQSCAELLHRLPVLAQLKRGIRRSGTTVGTSVLTALATLDGAPAPAAPSAPATAPGAGTMPDPSCCRLGTLADQLQVDLSVASRQVTQLIEMGAVVRVPDPTDRRVHLLRVTESGHREIVRARDRAAEQLATRLTSWSEDDLQTLVSLLGRLQSDLRRTDPGPDPGGAPPGTVGPTPLPSARPISTESRP</sequence>
<evidence type="ECO:0000256" key="3">
    <source>
        <dbReference type="ARBA" id="ARBA00023163"/>
    </source>
</evidence>
<dbReference type="PANTHER" id="PTHR33164:SF57">
    <property type="entry name" value="MARR-FAMILY TRANSCRIPTIONAL REGULATOR"/>
    <property type="match status" value="1"/>
</dbReference>
<dbReference type="SMART" id="SM00347">
    <property type="entry name" value="HTH_MARR"/>
    <property type="match status" value="1"/>
</dbReference>
<dbReference type="InterPro" id="IPR000835">
    <property type="entry name" value="HTH_MarR-typ"/>
</dbReference>
<dbReference type="GO" id="GO:0006950">
    <property type="term" value="P:response to stress"/>
    <property type="evidence" value="ECO:0007669"/>
    <property type="project" value="TreeGrafter"/>
</dbReference>
<comment type="caution">
    <text evidence="6">The sequence shown here is derived from an EMBL/GenBank/DDBJ whole genome shotgun (WGS) entry which is preliminary data.</text>
</comment>
<dbReference type="SUPFAM" id="SSF46785">
    <property type="entry name" value="Winged helix' DNA-binding domain"/>
    <property type="match status" value="1"/>
</dbReference>
<dbReference type="AlphaFoldDB" id="A0A938YNY9"/>